<feature type="compositionally biased region" description="Basic and acidic residues" evidence="1">
    <location>
        <begin position="57"/>
        <end position="69"/>
    </location>
</feature>
<feature type="region of interest" description="Disordered" evidence="1">
    <location>
        <begin position="285"/>
        <end position="306"/>
    </location>
</feature>
<proteinExistence type="predicted"/>
<name>A0ABM5C6P8_VICPA</name>
<sequence length="337" mass="35231">MCTETSPHWNLAICKMGAGAGSSASWESSGSAISSRETGRKAELPPRRSTDGGPVFVREEELRAREARASRGRRRAPPRPRLQGTRAARTLAGGRAVGGETGRSAEDAEQCANPCHPPSCLDRASWSRRPEPGARPPEPRAAWCGRVPGPSFPSLYVRAAGARRAFRTKESLSPAAGLVVAAPAWRAGAACESFQASRLPGCLPRAALHLFILVEEGGVIYLGAENLSRKFVPINISVPGSCFKCLGGGGRAKFNAVGEGAAAHCRPFSAGLRLRCGGAAPAPPGHVPLRGRQELPGPPRGAGGQSSTVLWIRGEDVTDTGILSPTVARMDLCKAPA</sequence>
<dbReference type="Proteomes" id="UP001652581">
    <property type="component" value="Chromosome 23"/>
</dbReference>
<keyword evidence="2" id="KW-1185">Reference proteome</keyword>
<reference evidence="3" key="1">
    <citation type="submission" date="2025-08" db="UniProtKB">
        <authorList>
            <consortium name="RefSeq"/>
        </authorList>
    </citation>
    <scope>IDENTIFICATION</scope>
</reference>
<evidence type="ECO:0000313" key="2">
    <source>
        <dbReference type="Proteomes" id="UP001652581"/>
    </source>
</evidence>
<gene>
    <name evidence="3" type="primary">LOC140688584</name>
</gene>
<evidence type="ECO:0000313" key="3">
    <source>
        <dbReference type="RefSeq" id="XP_072804329.1"/>
    </source>
</evidence>
<accession>A0ABM5C6P8</accession>
<feature type="region of interest" description="Disordered" evidence="1">
    <location>
        <begin position="20"/>
        <end position="113"/>
    </location>
</feature>
<protein>
    <submittedName>
        <fullName evidence="3">Uncharacterized protein</fullName>
    </submittedName>
</protein>
<evidence type="ECO:0000256" key="1">
    <source>
        <dbReference type="SAM" id="MobiDB-lite"/>
    </source>
</evidence>
<dbReference type="RefSeq" id="XP_072804329.1">
    <property type="nucleotide sequence ID" value="XM_072948228.1"/>
</dbReference>
<feature type="compositionally biased region" description="Low complexity" evidence="1">
    <location>
        <begin position="84"/>
        <end position="94"/>
    </location>
</feature>
<feature type="compositionally biased region" description="Basic and acidic residues" evidence="1">
    <location>
        <begin position="37"/>
        <end position="50"/>
    </location>
</feature>
<feature type="compositionally biased region" description="Low complexity" evidence="1">
    <location>
        <begin position="21"/>
        <end position="35"/>
    </location>
</feature>
<dbReference type="GeneID" id="140688584"/>
<organism evidence="2 3">
    <name type="scientific">Vicugna pacos</name>
    <name type="common">Alpaca</name>
    <name type="synonym">Lama pacos</name>
    <dbReference type="NCBI Taxonomy" id="30538"/>
    <lineage>
        <taxon>Eukaryota</taxon>
        <taxon>Metazoa</taxon>
        <taxon>Chordata</taxon>
        <taxon>Craniata</taxon>
        <taxon>Vertebrata</taxon>
        <taxon>Euteleostomi</taxon>
        <taxon>Mammalia</taxon>
        <taxon>Eutheria</taxon>
        <taxon>Laurasiatheria</taxon>
        <taxon>Artiodactyla</taxon>
        <taxon>Tylopoda</taxon>
        <taxon>Camelidae</taxon>
        <taxon>Vicugna</taxon>
    </lineage>
</organism>